<reference evidence="3 4" key="1">
    <citation type="submission" date="2019-04" db="EMBL/GenBank/DDBJ databases">
        <title>Draft genome sequence of Gemmobacter aestuarii sp. nov.</title>
        <authorList>
            <person name="Hameed A."/>
            <person name="Lin S.-Y."/>
            <person name="Shahina M."/>
            <person name="Lai W.-A."/>
            <person name="Young C.-C."/>
        </authorList>
    </citation>
    <scope>NUCLEOTIDE SEQUENCE [LARGE SCALE GENOMIC DNA]</scope>
    <source>
        <strain evidence="3 4">CC-PW-75</strain>
    </source>
</reference>
<feature type="transmembrane region" description="Helical" evidence="1">
    <location>
        <begin position="243"/>
        <end position="263"/>
    </location>
</feature>
<dbReference type="GO" id="GO:0016747">
    <property type="term" value="F:acyltransferase activity, transferring groups other than amino-acyl groups"/>
    <property type="evidence" value="ECO:0007669"/>
    <property type="project" value="InterPro"/>
</dbReference>
<keyword evidence="1" id="KW-0472">Membrane</keyword>
<feature type="transmembrane region" description="Helical" evidence="1">
    <location>
        <begin position="103"/>
        <end position="127"/>
    </location>
</feature>
<accession>A0A4S3MMK6</accession>
<dbReference type="EMBL" id="SSND01000002">
    <property type="protein sequence ID" value="THD83628.1"/>
    <property type="molecule type" value="Genomic_DNA"/>
</dbReference>
<keyword evidence="4" id="KW-1185">Reference proteome</keyword>
<dbReference type="Proteomes" id="UP000309450">
    <property type="component" value="Unassembled WGS sequence"/>
</dbReference>
<evidence type="ECO:0000313" key="4">
    <source>
        <dbReference type="Proteomes" id="UP000309450"/>
    </source>
</evidence>
<comment type="caution">
    <text evidence="3">The sequence shown here is derived from an EMBL/GenBank/DDBJ whole genome shotgun (WGS) entry which is preliminary data.</text>
</comment>
<proteinExistence type="predicted"/>
<feature type="transmembrane region" description="Helical" evidence="1">
    <location>
        <begin position="269"/>
        <end position="287"/>
    </location>
</feature>
<feature type="transmembrane region" description="Helical" evidence="1">
    <location>
        <begin position="139"/>
        <end position="161"/>
    </location>
</feature>
<organism evidence="3 4">
    <name type="scientific">Aliigemmobacter aestuarii</name>
    <dbReference type="NCBI Taxonomy" id="1445661"/>
    <lineage>
        <taxon>Bacteria</taxon>
        <taxon>Pseudomonadati</taxon>
        <taxon>Pseudomonadota</taxon>
        <taxon>Alphaproteobacteria</taxon>
        <taxon>Rhodobacterales</taxon>
        <taxon>Paracoccaceae</taxon>
        <taxon>Aliigemmobacter</taxon>
    </lineage>
</organism>
<dbReference type="Pfam" id="PF01757">
    <property type="entry name" value="Acyl_transf_3"/>
    <property type="match status" value="1"/>
</dbReference>
<keyword evidence="1" id="KW-1133">Transmembrane helix</keyword>
<protein>
    <recommendedName>
        <fullName evidence="2">Acyltransferase 3 domain-containing protein</fullName>
    </recommendedName>
</protein>
<feature type="domain" description="Acyltransferase 3" evidence="2">
    <location>
        <begin position="11"/>
        <end position="282"/>
    </location>
</feature>
<dbReference type="AlphaFoldDB" id="A0A4S3MMK6"/>
<evidence type="ECO:0000259" key="2">
    <source>
        <dbReference type="Pfam" id="PF01757"/>
    </source>
</evidence>
<gene>
    <name evidence="3" type="ORF">E7811_10145</name>
</gene>
<sequence>MSPARPTYRTAMDLARFLAAFGVVAAHAYASERDWIGHLALGLFLVLTAFLAVQSMDRAGGRYPWLARARRLVLPWLFWSAVFRVVFLVVADGPEKWAILSDPWTLLIGSSIHLWFLPFVMLAMVMVEPSGRWITSDERVRLASVFLVLVTVPLFALHHFAPMPEPLPQWAFGFPVYAYGLIIGHAHRIGRVGWPVAAMALLSAAGFALTGEPWALMPIVAALAFEAFWRAPVTAGWMKPLGAAAFGIYLVHPFFMLVCYKFLGADVNRLLATVLTFLMSWAAAEILRRLPVLRTLV</sequence>
<evidence type="ECO:0000313" key="3">
    <source>
        <dbReference type="EMBL" id="THD83628.1"/>
    </source>
</evidence>
<name>A0A4S3MMK6_9RHOB</name>
<feature type="transmembrane region" description="Helical" evidence="1">
    <location>
        <begin position="167"/>
        <end position="185"/>
    </location>
</feature>
<dbReference type="OrthoDB" id="7855154at2"/>
<feature type="transmembrane region" description="Helical" evidence="1">
    <location>
        <begin position="35"/>
        <end position="53"/>
    </location>
</feature>
<keyword evidence="1" id="KW-0812">Transmembrane</keyword>
<evidence type="ECO:0000256" key="1">
    <source>
        <dbReference type="SAM" id="Phobius"/>
    </source>
</evidence>
<dbReference type="InterPro" id="IPR002656">
    <property type="entry name" value="Acyl_transf_3_dom"/>
</dbReference>
<dbReference type="RefSeq" id="WP_136394521.1">
    <property type="nucleotide sequence ID" value="NZ_SSND01000002.1"/>
</dbReference>
<feature type="transmembrane region" description="Helical" evidence="1">
    <location>
        <begin position="73"/>
        <end position="91"/>
    </location>
</feature>
<feature type="transmembrane region" description="Helical" evidence="1">
    <location>
        <begin position="12"/>
        <end position="29"/>
    </location>
</feature>